<gene>
    <name evidence="2" type="ORF">PVK06_029623</name>
</gene>
<evidence type="ECO:0000313" key="2">
    <source>
        <dbReference type="EMBL" id="KAK5814171.1"/>
    </source>
</evidence>
<evidence type="ECO:0000313" key="3">
    <source>
        <dbReference type="Proteomes" id="UP001358586"/>
    </source>
</evidence>
<comment type="caution">
    <text evidence="2">The sequence shown here is derived from an EMBL/GenBank/DDBJ whole genome shotgun (WGS) entry which is preliminary data.</text>
</comment>
<sequence length="267" mass="30469">MVDKIWMDAPRFSTNHLAGIERFLSFAIKKSLFNGKIYCPCHHCNNRILHEPHIVGKHLRLHGIIKEYKQWIFHGESIERTSVQTDQTVRTSPLISTCNNEADLRDLITDALGINIPTLNESFDGVLSEFQNNNREYDVNEAQRTAERETTLLDDCDIPLYPGCVKFSCVSFLLRLYHFKIDACPNDCMLYWGDASKKISCDVCKSLRWQSFNELDADEQVDGSCRCPKPAKLLNLSLYGLVFFGQSMISQLKLIFQGGVQKVVLLA</sequence>
<keyword evidence="3" id="KW-1185">Reference proteome</keyword>
<name>A0ABR0P772_GOSAR</name>
<evidence type="ECO:0000259" key="1">
    <source>
        <dbReference type="Pfam" id="PF13963"/>
    </source>
</evidence>
<proteinExistence type="predicted"/>
<accession>A0ABR0P772</accession>
<dbReference type="PANTHER" id="PTHR10775:SF182">
    <property type="entry name" value="TRANSPOSON, EN_SPM-LIKE, TRANSPOSASE-ASSOCIATED DOMAIN PROTEIN-RELATED"/>
    <property type="match status" value="1"/>
</dbReference>
<organism evidence="2 3">
    <name type="scientific">Gossypium arboreum</name>
    <name type="common">Tree cotton</name>
    <name type="synonym">Gossypium nanking</name>
    <dbReference type="NCBI Taxonomy" id="29729"/>
    <lineage>
        <taxon>Eukaryota</taxon>
        <taxon>Viridiplantae</taxon>
        <taxon>Streptophyta</taxon>
        <taxon>Embryophyta</taxon>
        <taxon>Tracheophyta</taxon>
        <taxon>Spermatophyta</taxon>
        <taxon>Magnoliopsida</taxon>
        <taxon>eudicotyledons</taxon>
        <taxon>Gunneridae</taxon>
        <taxon>Pentapetalae</taxon>
        <taxon>rosids</taxon>
        <taxon>malvids</taxon>
        <taxon>Malvales</taxon>
        <taxon>Malvaceae</taxon>
        <taxon>Malvoideae</taxon>
        <taxon>Gossypium</taxon>
    </lineage>
</organism>
<dbReference type="InterPro" id="IPR029480">
    <property type="entry name" value="Transpos_assoc"/>
</dbReference>
<dbReference type="PANTHER" id="PTHR10775">
    <property type="entry name" value="OS08G0208400 PROTEIN"/>
    <property type="match status" value="1"/>
</dbReference>
<reference evidence="2 3" key="1">
    <citation type="submission" date="2023-03" db="EMBL/GenBank/DDBJ databases">
        <title>WGS of Gossypium arboreum.</title>
        <authorList>
            <person name="Yu D."/>
        </authorList>
    </citation>
    <scope>NUCLEOTIDE SEQUENCE [LARGE SCALE GENOMIC DNA]</scope>
    <source>
        <tissue evidence="2">Leaf</tissue>
    </source>
</reference>
<feature type="domain" description="Transposase-associated" evidence="1">
    <location>
        <begin position="4"/>
        <end position="76"/>
    </location>
</feature>
<dbReference type="Proteomes" id="UP001358586">
    <property type="component" value="Chromosome 8"/>
</dbReference>
<dbReference type="EMBL" id="JARKNE010000008">
    <property type="protein sequence ID" value="KAK5814171.1"/>
    <property type="molecule type" value="Genomic_DNA"/>
</dbReference>
<protein>
    <recommendedName>
        <fullName evidence="1">Transposase-associated domain-containing protein</fullName>
    </recommendedName>
</protein>
<dbReference type="Pfam" id="PF13963">
    <property type="entry name" value="Transpos_assoc"/>
    <property type="match status" value="1"/>
</dbReference>